<sequence length="212" mass="21653">MSFPAVRRAVLAALLLGAAQAITFGGLTVTPRGPQTLNLETGVTDLPQGGSATDSRGGLKLSAQSMQLRPGQTLLARGATITTRQGGTLKAAQVVYDLRAGTVTATGDLSYTDARFRNLSAAQVILHVGSGFVTATGSVKASAPALSGAALAFDLSTMQGVLTGPYQARQGTLNASGGAGERLLMVFSGTRVIRSSTAPDADSLARFLPYLK</sequence>
<keyword evidence="2" id="KW-1185">Reference proteome</keyword>
<proteinExistence type="predicted"/>
<evidence type="ECO:0000313" key="1">
    <source>
        <dbReference type="EMBL" id="PNY80509.1"/>
    </source>
</evidence>
<organism evidence="1 2">
    <name type="scientific">Deinococcus koreensis</name>
    <dbReference type="NCBI Taxonomy" id="2054903"/>
    <lineage>
        <taxon>Bacteria</taxon>
        <taxon>Thermotogati</taxon>
        <taxon>Deinococcota</taxon>
        <taxon>Deinococci</taxon>
        <taxon>Deinococcales</taxon>
        <taxon>Deinococcaceae</taxon>
        <taxon>Deinococcus</taxon>
    </lineage>
</organism>
<protein>
    <recommendedName>
        <fullName evidence="3">Organic solvent tolerance-like N-terminal domain-containing protein</fullName>
    </recommendedName>
</protein>
<evidence type="ECO:0008006" key="3">
    <source>
        <dbReference type="Google" id="ProtNLM"/>
    </source>
</evidence>
<dbReference type="NCBIfam" id="TIGR01731">
    <property type="entry name" value="fil_hemag_20aa"/>
    <property type="match status" value="2"/>
</dbReference>
<name>A0A2K3UVE4_9DEIO</name>
<dbReference type="AlphaFoldDB" id="A0A2K3UVE4"/>
<comment type="caution">
    <text evidence="1">The sequence shown here is derived from an EMBL/GenBank/DDBJ whole genome shotgun (WGS) entry which is preliminary data.</text>
</comment>
<gene>
    <name evidence="1" type="ORF">CVO96_03235</name>
</gene>
<dbReference type="OrthoDB" id="68661at2"/>
<reference evidence="1 2" key="1">
    <citation type="submission" date="2018-01" db="EMBL/GenBank/DDBJ databases">
        <title>Deinococcus koreensis sp. nov., a radiation-resistant bacterium isolated from river water.</title>
        <authorList>
            <person name="Choi A."/>
        </authorList>
    </citation>
    <scope>NUCLEOTIDE SEQUENCE [LARGE SCALE GENOMIC DNA]</scope>
    <source>
        <strain evidence="1 2">SJW1-2</strain>
    </source>
</reference>
<dbReference type="EMBL" id="PPPD01000001">
    <property type="protein sequence ID" value="PNY80509.1"/>
    <property type="molecule type" value="Genomic_DNA"/>
</dbReference>
<dbReference type="RefSeq" id="WP_103310273.1">
    <property type="nucleotide sequence ID" value="NZ_PPPD01000001.1"/>
</dbReference>
<dbReference type="InterPro" id="IPR010069">
    <property type="entry name" value="CdiA_FHA1_rpt"/>
</dbReference>
<accession>A0A2K3UVE4</accession>
<evidence type="ECO:0000313" key="2">
    <source>
        <dbReference type="Proteomes" id="UP000236379"/>
    </source>
</evidence>
<dbReference type="Proteomes" id="UP000236379">
    <property type="component" value="Unassembled WGS sequence"/>
</dbReference>